<organism evidence="17 18">
    <name type="scientific">Plectus sambesii</name>
    <dbReference type="NCBI Taxonomy" id="2011161"/>
    <lineage>
        <taxon>Eukaryota</taxon>
        <taxon>Metazoa</taxon>
        <taxon>Ecdysozoa</taxon>
        <taxon>Nematoda</taxon>
        <taxon>Chromadorea</taxon>
        <taxon>Plectida</taxon>
        <taxon>Plectina</taxon>
        <taxon>Plectoidea</taxon>
        <taxon>Plectidae</taxon>
        <taxon>Plectus</taxon>
    </lineage>
</organism>
<sequence length="509" mass="57037">MRAAPLFRRQTTVVFTTGAGGPVAGRRSPSSPRRHKMVRTIVGRVRRPHQLIRQYSATATAMHKLQFARGIGQREFLRANTLPSITRAKVGCLARLHIYEENARFILLALLLIAYLCVGAALFHWLEHDNELMERNTYFKLRDEVYSHFCAVRLQPTSFLNCTLLLDELLDLRGKMSAAGLLNDRPSFDLQGAFYFAGTVISTIGFGMTTPRTPVGQMATIGYGFIGCTSCILFFNLFLERVVTCFSYVLRFHHDLKLKRRLRQRTAAAATSNQTEKPVTLLVNDMDFFDGSSSSFDGPEQWKPSVYKVFICLFLVCVLLISLAAILYSKVEHWSYQESLYFCFVSFATIGFGDLVSSQQANDAGLGLYRCANFVFLSLGVCCVYSLFNVASIVIRQMLNCIIKKVDVRVYKPLCCKRKKRRYMGLGLRPPEGYDSDSARTSIGEQGSPDGLISLKEFLLNNQSNMILLQKQLINSAAKNAASPLDNDQKISATRVGPMGILTQKFGDS</sequence>
<evidence type="ECO:0000256" key="14">
    <source>
        <dbReference type="RuleBase" id="RU003857"/>
    </source>
</evidence>
<keyword evidence="12 14" id="KW-0407">Ion channel</keyword>
<dbReference type="PANTHER" id="PTHR11003:SF10">
    <property type="entry name" value="POTASSIUM CHANNEL DOMAIN-CONTAINING PROTEIN"/>
    <property type="match status" value="1"/>
</dbReference>
<evidence type="ECO:0000256" key="12">
    <source>
        <dbReference type="ARBA" id="ARBA00023303"/>
    </source>
</evidence>
<evidence type="ECO:0000256" key="8">
    <source>
        <dbReference type="ARBA" id="ARBA00022882"/>
    </source>
</evidence>
<dbReference type="InterPro" id="IPR013099">
    <property type="entry name" value="K_chnl_dom"/>
</dbReference>
<dbReference type="PRINTS" id="PR01333">
    <property type="entry name" value="2POREKCHANEL"/>
</dbReference>
<evidence type="ECO:0000256" key="11">
    <source>
        <dbReference type="ARBA" id="ARBA00023136"/>
    </source>
</evidence>
<feature type="domain" description="Potassium channel" evidence="16">
    <location>
        <begin position="316"/>
        <end position="396"/>
    </location>
</feature>
<dbReference type="PRINTS" id="PR01588">
    <property type="entry name" value="THIKCHANNEL"/>
</dbReference>
<dbReference type="GO" id="GO:0022841">
    <property type="term" value="F:potassium ion leak channel activity"/>
    <property type="evidence" value="ECO:0007669"/>
    <property type="project" value="TreeGrafter"/>
</dbReference>
<evidence type="ECO:0000256" key="1">
    <source>
        <dbReference type="ARBA" id="ARBA00004651"/>
    </source>
</evidence>
<comment type="catalytic activity">
    <reaction evidence="13">
        <text>K(+)(in) = K(+)(out)</text>
        <dbReference type="Rhea" id="RHEA:29463"/>
        <dbReference type="ChEBI" id="CHEBI:29103"/>
    </reaction>
</comment>
<dbReference type="GO" id="GO:0015271">
    <property type="term" value="F:outward rectifier potassium channel activity"/>
    <property type="evidence" value="ECO:0007669"/>
    <property type="project" value="TreeGrafter"/>
</dbReference>
<evidence type="ECO:0000256" key="9">
    <source>
        <dbReference type="ARBA" id="ARBA00022989"/>
    </source>
</evidence>
<feature type="transmembrane region" description="Helical" evidence="15">
    <location>
        <begin position="373"/>
        <end position="395"/>
    </location>
</feature>
<keyword evidence="2 14" id="KW-0813">Transport</keyword>
<evidence type="ECO:0000313" key="18">
    <source>
        <dbReference type="WBParaSite" id="PSAMB.scaffold3298size18868.g20965.t1"/>
    </source>
</evidence>
<evidence type="ECO:0000256" key="4">
    <source>
        <dbReference type="ARBA" id="ARBA00022538"/>
    </source>
</evidence>
<keyword evidence="6" id="KW-0479">Metal-binding</keyword>
<evidence type="ECO:0000256" key="7">
    <source>
        <dbReference type="ARBA" id="ARBA00022826"/>
    </source>
</evidence>
<evidence type="ECO:0000256" key="15">
    <source>
        <dbReference type="SAM" id="Phobius"/>
    </source>
</evidence>
<evidence type="ECO:0000313" key="17">
    <source>
        <dbReference type="Proteomes" id="UP000887566"/>
    </source>
</evidence>
<keyword evidence="5 14" id="KW-0812">Transmembrane</keyword>
<evidence type="ECO:0000256" key="2">
    <source>
        <dbReference type="ARBA" id="ARBA00022448"/>
    </source>
</evidence>
<name>A0A914W8Z0_9BILA</name>
<dbReference type="Proteomes" id="UP000887566">
    <property type="component" value="Unplaced"/>
</dbReference>
<evidence type="ECO:0000256" key="6">
    <source>
        <dbReference type="ARBA" id="ARBA00022723"/>
    </source>
</evidence>
<keyword evidence="3" id="KW-1003">Cell membrane</keyword>
<evidence type="ECO:0000256" key="3">
    <source>
        <dbReference type="ARBA" id="ARBA00022475"/>
    </source>
</evidence>
<evidence type="ECO:0000256" key="10">
    <source>
        <dbReference type="ARBA" id="ARBA00023065"/>
    </source>
</evidence>
<keyword evidence="11 15" id="KW-0472">Membrane</keyword>
<feature type="transmembrane region" description="Helical" evidence="15">
    <location>
        <begin position="306"/>
        <end position="328"/>
    </location>
</feature>
<dbReference type="AlphaFoldDB" id="A0A914W8Z0"/>
<evidence type="ECO:0000256" key="5">
    <source>
        <dbReference type="ARBA" id="ARBA00022692"/>
    </source>
</evidence>
<dbReference type="WBParaSite" id="PSAMB.scaffold3298size18868.g20965.t1">
    <property type="protein sequence ID" value="PSAMB.scaffold3298size18868.g20965.t1"/>
    <property type="gene ID" value="PSAMB.scaffold3298size18868.g20965"/>
</dbReference>
<evidence type="ECO:0000259" key="16">
    <source>
        <dbReference type="Pfam" id="PF07885"/>
    </source>
</evidence>
<dbReference type="GO" id="GO:0034702">
    <property type="term" value="C:monoatomic ion channel complex"/>
    <property type="evidence" value="ECO:0007669"/>
    <property type="project" value="UniProtKB-KW"/>
</dbReference>
<feature type="transmembrane region" description="Helical" evidence="15">
    <location>
        <begin position="105"/>
        <end position="126"/>
    </location>
</feature>
<keyword evidence="7" id="KW-0630">Potassium</keyword>
<evidence type="ECO:0000256" key="13">
    <source>
        <dbReference type="ARBA" id="ARBA00034430"/>
    </source>
</evidence>
<protein>
    <submittedName>
        <fullName evidence="18">Potassium channel domain-containing protein</fullName>
    </submittedName>
</protein>
<dbReference type="InterPro" id="IPR003280">
    <property type="entry name" value="2pore_dom_K_chnl"/>
</dbReference>
<keyword evidence="9 15" id="KW-1133">Transmembrane helix</keyword>
<keyword evidence="10 14" id="KW-0406">Ion transport</keyword>
<feature type="transmembrane region" description="Helical" evidence="15">
    <location>
        <begin position="221"/>
        <end position="239"/>
    </location>
</feature>
<reference evidence="18" key="1">
    <citation type="submission" date="2022-11" db="UniProtKB">
        <authorList>
            <consortium name="WormBaseParasite"/>
        </authorList>
    </citation>
    <scope>IDENTIFICATION</scope>
</reference>
<keyword evidence="8" id="KW-0851">Voltage-gated channel</keyword>
<dbReference type="GO" id="GO:0030322">
    <property type="term" value="P:stabilization of membrane potential"/>
    <property type="evidence" value="ECO:0007669"/>
    <property type="project" value="TreeGrafter"/>
</dbReference>
<feature type="transmembrane region" description="Helical" evidence="15">
    <location>
        <begin position="192"/>
        <end position="209"/>
    </location>
</feature>
<dbReference type="PANTHER" id="PTHR11003">
    <property type="entry name" value="POTASSIUM CHANNEL, SUBFAMILY K"/>
    <property type="match status" value="1"/>
</dbReference>
<dbReference type="InterPro" id="IPR005410">
    <property type="entry name" value="2pore_dom_K_chnl_THIK"/>
</dbReference>
<dbReference type="GO" id="GO:0005886">
    <property type="term" value="C:plasma membrane"/>
    <property type="evidence" value="ECO:0007669"/>
    <property type="project" value="UniProtKB-SubCell"/>
</dbReference>
<dbReference type="Pfam" id="PF07885">
    <property type="entry name" value="Ion_trans_2"/>
    <property type="match status" value="2"/>
</dbReference>
<dbReference type="SUPFAM" id="SSF81324">
    <property type="entry name" value="Voltage-gated potassium channels"/>
    <property type="match status" value="2"/>
</dbReference>
<comment type="subcellular location">
    <subcellularLocation>
        <location evidence="1">Cell membrane</location>
        <topology evidence="1">Multi-pass membrane protein</topology>
    </subcellularLocation>
</comment>
<feature type="transmembrane region" description="Helical" evidence="15">
    <location>
        <begin position="340"/>
        <end position="361"/>
    </location>
</feature>
<keyword evidence="17" id="KW-1185">Reference proteome</keyword>
<dbReference type="Gene3D" id="1.10.287.70">
    <property type="match status" value="1"/>
</dbReference>
<keyword evidence="7" id="KW-0631">Potassium channel</keyword>
<accession>A0A914W8Z0</accession>
<comment type="similarity">
    <text evidence="14">Belongs to the two pore domain potassium channel (TC 1.A.1.8) family.</text>
</comment>
<feature type="domain" description="Potassium channel" evidence="16">
    <location>
        <begin position="188"/>
        <end position="242"/>
    </location>
</feature>
<keyword evidence="4" id="KW-0633">Potassium transport</keyword>
<dbReference type="GO" id="GO:0046872">
    <property type="term" value="F:metal ion binding"/>
    <property type="evidence" value="ECO:0007669"/>
    <property type="project" value="UniProtKB-KW"/>
</dbReference>
<proteinExistence type="inferred from homology"/>